<accession>A0AAV7SSR7</accession>
<name>A0AAV7SSR7_PLEWA</name>
<protein>
    <submittedName>
        <fullName evidence="1">Uncharacterized protein</fullName>
    </submittedName>
</protein>
<evidence type="ECO:0000313" key="2">
    <source>
        <dbReference type="Proteomes" id="UP001066276"/>
    </source>
</evidence>
<evidence type="ECO:0000313" key="1">
    <source>
        <dbReference type="EMBL" id="KAJ1167127.1"/>
    </source>
</evidence>
<dbReference type="Proteomes" id="UP001066276">
    <property type="component" value="Chromosome 4_2"/>
</dbReference>
<reference evidence="1" key="1">
    <citation type="journal article" date="2022" name="bioRxiv">
        <title>Sequencing and chromosome-scale assembly of the giantPleurodeles waltlgenome.</title>
        <authorList>
            <person name="Brown T."/>
            <person name="Elewa A."/>
            <person name="Iarovenko S."/>
            <person name="Subramanian E."/>
            <person name="Araus A.J."/>
            <person name="Petzold A."/>
            <person name="Susuki M."/>
            <person name="Suzuki K.-i.T."/>
            <person name="Hayashi T."/>
            <person name="Toyoda A."/>
            <person name="Oliveira C."/>
            <person name="Osipova E."/>
            <person name="Leigh N.D."/>
            <person name="Simon A."/>
            <person name="Yun M.H."/>
        </authorList>
    </citation>
    <scope>NUCLEOTIDE SEQUENCE</scope>
    <source>
        <strain evidence="1">20211129_DDA</strain>
        <tissue evidence="1">Liver</tissue>
    </source>
</reference>
<dbReference type="EMBL" id="JANPWB010000008">
    <property type="protein sequence ID" value="KAJ1167127.1"/>
    <property type="molecule type" value="Genomic_DNA"/>
</dbReference>
<sequence>MYVNPLQCVSTIRVVAITDTIMLSPSVVAGDHSGTTAEEALDLPLAVIVQDVPLQAAFRRGSDDCCNKSEQ</sequence>
<comment type="caution">
    <text evidence="1">The sequence shown here is derived from an EMBL/GenBank/DDBJ whole genome shotgun (WGS) entry which is preliminary data.</text>
</comment>
<gene>
    <name evidence="1" type="ORF">NDU88_007520</name>
</gene>
<dbReference type="AlphaFoldDB" id="A0AAV7SSR7"/>
<keyword evidence="2" id="KW-1185">Reference proteome</keyword>
<organism evidence="1 2">
    <name type="scientific">Pleurodeles waltl</name>
    <name type="common">Iberian ribbed newt</name>
    <dbReference type="NCBI Taxonomy" id="8319"/>
    <lineage>
        <taxon>Eukaryota</taxon>
        <taxon>Metazoa</taxon>
        <taxon>Chordata</taxon>
        <taxon>Craniata</taxon>
        <taxon>Vertebrata</taxon>
        <taxon>Euteleostomi</taxon>
        <taxon>Amphibia</taxon>
        <taxon>Batrachia</taxon>
        <taxon>Caudata</taxon>
        <taxon>Salamandroidea</taxon>
        <taxon>Salamandridae</taxon>
        <taxon>Pleurodelinae</taxon>
        <taxon>Pleurodeles</taxon>
    </lineage>
</organism>
<proteinExistence type="predicted"/>